<evidence type="ECO:0000313" key="2">
    <source>
        <dbReference type="EnsemblFungi" id="EJT81881"/>
    </source>
</evidence>
<dbReference type="Proteomes" id="UP000006039">
    <property type="component" value="Unassembled WGS sequence"/>
</dbReference>
<dbReference type="eggNOG" id="ENOG502SN14">
    <property type="taxonomic scope" value="Eukaryota"/>
</dbReference>
<sequence>MGTMALVNEVHGDFVPSCSELGWVGDPKGSRLMAYEMGKLPGEVYIIARSSLTAREARLNTVQSLARYSTEYHPSGSPGFFFAQSWRDAAAISKGGWADMSKVRTGCSDRLEYLAGTLPEHFLPSVADAQAALPALLDGRYPTVLTHSDLNEVKILVSPSSGEITGVVDWPGTIDLPFGFSLYALENALGSMNDDGWTWGDDADERGQVFWDRLVEETGLFVSGPGPECWSDMAPHTTASRE</sequence>
<dbReference type="EMBL" id="GL385395">
    <property type="protein sequence ID" value="EJT81881.1"/>
    <property type="molecule type" value="Genomic_DNA"/>
</dbReference>
<dbReference type="HOGENOM" id="CLU_1147247_0_0_1"/>
<evidence type="ECO:0000313" key="3">
    <source>
        <dbReference type="Proteomes" id="UP000006039"/>
    </source>
</evidence>
<reference evidence="2" key="4">
    <citation type="journal article" date="2015" name="G3 (Bethesda)">
        <title>Genome sequences of three phytopathogenic species of the Magnaporthaceae family of fungi.</title>
        <authorList>
            <person name="Okagaki L.H."/>
            <person name="Nunes C.C."/>
            <person name="Sailsbery J."/>
            <person name="Clay B."/>
            <person name="Brown D."/>
            <person name="John T."/>
            <person name="Oh Y."/>
            <person name="Young N."/>
            <person name="Fitzgerald M."/>
            <person name="Haas B.J."/>
            <person name="Zeng Q."/>
            <person name="Young S."/>
            <person name="Adiconis X."/>
            <person name="Fan L."/>
            <person name="Levin J.Z."/>
            <person name="Mitchell T.K."/>
            <person name="Okubara P.A."/>
            <person name="Farman M.L."/>
            <person name="Kohn L.M."/>
            <person name="Birren B."/>
            <person name="Ma L.-J."/>
            <person name="Dean R.A."/>
        </authorList>
    </citation>
    <scope>NUCLEOTIDE SEQUENCE</scope>
    <source>
        <strain evidence="2">R3-111a-1</strain>
    </source>
</reference>
<dbReference type="OrthoDB" id="5598852at2759"/>
<dbReference type="GeneID" id="20342313"/>
<dbReference type="STRING" id="644352.J3NKR4"/>
<accession>J3NKR4</accession>
<protein>
    <submittedName>
        <fullName evidence="1 2">Uncharacterized protein</fullName>
    </submittedName>
</protein>
<evidence type="ECO:0000313" key="1">
    <source>
        <dbReference type="EMBL" id="EJT81881.1"/>
    </source>
</evidence>
<dbReference type="InterPro" id="IPR011009">
    <property type="entry name" value="Kinase-like_dom_sf"/>
</dbReference>
<dbReference type="AlphaFoldDB" id="J3NKR4"/>
<dbReference type="SUPFAM" id="SSF56112">
    <property type="entry name" value="Protein kinase-like (PK-like)"/>
    <property type="match status" value="1"/>
</dbReference>
<organism evidence="1">
    <name type="scientific">Gaeumannomyces tritici (strain R3-111a-1)</name>
    <name type="common">Wheat and barley take-all root rot fungus</name>
    <name type="synonym">Gaeumannomyces graminis var. tritici</name>
    <dbReference type="NCBI Taxonomy" id="644352"/>
    <lineage>
        <taxon>Eukaryota</taxon>
        <taxon>Fungi</taxon>
        <taxon>Dikarya</taxon>
        <taxon>Ascomycota</taxon>
        <taxon>Pezizomycotina</taxon>
        <taxon>Sordariomycetes</taxon>
        <taxon>Sordariomycetidae</taxon>
        <taxon>Magnaporthales</taxon>
        <taxon>Magnaporthaceae</taxon>
        <taxon>Gaeumannomyces</taxon>
    </lineage>
</organism>
<reference evidence="2" key="5">
    <citation type="submission" date="2018-04" db="UniProtKB">
        <authorList>
            <consortium name="EnsemblFungi"/>
        </authorList>
    </citation>
    <scope>IDENTIFICATION</scope>
    <source>
        <strain evidence="2">R3-111a-1</strain>
    </source>
</reference>
<dbReference type="VEuPathDB" id="FungiDB:GGTG_01855"/>
<gene>
    <name evidence="2" type="primary">20342313</name>
    <name evidence="1" type="ORF">GGTG_01855</name>
</gene>
<dbReference type="RefSeq" id="XP_009217890.1">
    <property type="nucleotide sequence ID" value="XM_009219626.1"/>
</dbReference>
<keyword evidence="3" id="KW-1185">Reference proteome</keyword>
<reference evidence="3" key="1">
    <citation type="submission" date="2010-07" db="EMBL/GenBank/DDBJ databases">
        <title>The genome sequence of Gaeumannomyces graminis var. tritici strain R3-111a-1.</title>
        <authorList>
            <consortium name="The Broad Institute Genome Sequencing Platform"/>
            <person name="Ma L.-J."/>
            <person name="Dead R."/>
            <person name="Young S."/>
            <person name="Zeng Q."/>
            <person name="Koehrsen M."/>
            <person name="Alvarado L."/>
            <person name="Berlin A."/>
            <person name="Chapman S.B."/>
            <person name="Chen Z."/>
            <person name="Freedman E."/>
            <person name="Gellesch M."/>
            <person name="Goldberg J."/>
            <person name="Griggs A."/>
            <person name="Gujja S."/>
            <person name="Heilman E.R."/>
            <person name="Heiman D."/>
            <person name="Hepburn T."/>
            <person name="Howarth C."/>
            <person name="Jen D."/>
            <person name="Larson L."/>
            <person name="Mehta T."/>
            <person name="Neiman D."/>
            <person name="Pearson M."/>
            <person name="Roberts A."/>
            <person name="Saif S."/>
            <person name="Shea T."/>
            <person name="Shenoy N."/>
            <person name="Sisk P."/>
            <person name="Stolte C."/>
            <person name="Sykes S."/>
            <person name="Walk T."/>
            <person name="White J."/>
            <person name="Yandava C."/>
            <person name="Haas B."/>
            <person name="Nusbaum C."/>
            <person name="Birren B."/>
        </authorList>
    </citation>
    <scope>NUCLEOTIDE SEQUENCE [LARGE SCALE GENOMIC DNA]</scope>
    <source>
        <strain evidence="3">R3-111a-1</strain>
    </source>
</reference>
<name>J3NKR4_GAET3</name>
<reference evidence="1" key="2">
    <citation type="submission" date="2010-07" db="EMBL/GenBank/DDBJ databases">
        <authorList>
            <consortium name="The Broad Institute Genome Sequencing Platform"/>
            <consortium name="Broad Institute Genome Sequencing Center for Infectious Disease"/>
            <person name="Ma L.-J."/>
            <person name="Dead R."/>
            <person name="Young S."/>
            <person name="Zeng Q."/>
            <person name="Koehrsen M."/>
            <person name="Alvarado L."/>
            <person name="Berlin A."/>
            <person name="Chapman S.B."/>
            <person name="Chen Z."/>
            <person name="Freedman E."/>
            <person name="Gellesch M."/>
            <person name="Goldberg J."/>
            <person name="Griggs A."/>
            <person name="Gujja S."/>
            <person name="Heilman E.R."/>
            <person name="Heiman D."/>
            <person name="Hepburn T."/>
            <person name="Howarth C."/>
            <person name="Jen D."/>
            <person name="Larson L."/>
            <person name="Mehta T."/>
            <person name="Neiman D."/>
            <person name="Pearson M."/>
            <person name="Roberts A."/>
            <person name="Saif S."/>
            <person name="Shea T."/>
            <person name="Shenoy N."/>
            <person name="Sisk P."/>
            <person name="Stolte C."/>
            <person name="Sykes S."/>
            <person name="Walk T."/>
            <person name="White J."/>
            <person name="Yandava C."/>
            <person name="Haas B."/>
            <person name="Nusbaum C."/>
            <person name="Birren B."/>
        </authorList>
    </citation>
    <scope>NUCLEOTIDE SEQUENCE</scope>
    <source>
        <strain evidence="1">R3-111a-1</strain>
    </source>
</reference>
<dbReference type="EnsemblFungi" id="EJT81881">
    <property type="protein sequence ID" value="EJT81881"/>
    <property type="gene ID" value="GGTG_01855"/>
</dbReference>
<proteinExistence type="predicted"/>
<reference evidence="1" key="3">
    <citation type="submission" date="2010-09" db="EMBL/GenBank/DDBJ databases">
        <title>Annotation of Gaeumannomyces graminis var. tritici R3-111a-1.</title>
        <authorList>
            <consortium name="The Broad Institute Genome Sequencing Platform"/>
            <person name="Ma L.-J."/>
            <person name="Dead R."/>
            <person name="Young S.K."/>
            <person name="Zeng Q."/>
            <person name="Gargeya S."/>
            <person name="Fitzgerald M."/>
            <person name="Haas B."/>
            <person name="Abouelleil A."/>
            <person name="Alvarado L."/>
            <person name="Arachchi H.M."/>
            <person name="Berlin A."/>
            <person name="Brown A."/>
            <person name="Chapman S.B."/>
            <person name="Chen Z."/>
            <person name="Dunbar C."/>
            <person name="Freedman E."/>
            <person name="Gearin G."/>
            <person name="Gellesch M."/>
            <person name="Goldberg J."/>
            <person name="Griggs A."/>
            <person name="Gujja S."/>
            <person name="Heiman D."/>
            <person name="Howarth C."/>
            <person name="Larson L."/>
            <person name="Lui A."/>
            <person name="MacDonald P.J.P."/>
            <person name="Mehta T."/>
            <person name="Montmayeur A."/>
            <person name="Murphy C."/>
            <person name="Neiman D."/>
            <person name="Pearson M."/>
            <person name="Priest M."/>
            <person name="Roberts A."/>
            <person name="Saif S."/>
            <person name="Shea T."/>
            <person name="Shenoy N."/>
            <person name="Sisk P."/>
            <person name="Stolte C."/>
            <person name="Sykes S."/>
            <person name="Yandava C."/>
            <person name="Wortman J."/>
            <person name="Nusbaum C."/>
            <person name="Birren B."/>
        </authorList>
    </citation>
    <scope>NUCLEOTIDE SEQUENCE</scope>
    <source>
        <strain evidence="1">R3-111a-1</strain>
    </source>
</reference>